<reference evidence="1 2" key="1">
    <citation type="submission" date="2019-02" db="EMBL/GenBank/DDBJ databases">
        <title>Prokaryotic population dynamics and viral predation in marine succession experiment using metagenomics: the confinement effect.</title>
        <authorList>
            <person name="Haro-Moreno J.M."/>
            <person name="Rodriguez-Valera F."/>
            <person name="Lopez-Perez M."/>
        </authorList>
    </citation>
    <scope>NUCLEOTIDE SEQUENCE [LARGE SCALE GENOMIC DNA]</scope>
    <source>
        <strain evidence="1">MED-G170</strain>
    </source>
</reference>
<dbReference type="Pfam" id="PF10977">
    <property type="entry name" value="DUF2797"/>
    <property type="match status" value="1"/>
</dbReference>
<proteinExistence type="predicted"/>
<gene>
    <name evidence="1" type="ORF">EVB03_06170</name>
</gene>
<comment type="caution">
    <text evidence="1">The sequence shown here is derived from an EMBL/GenBank/DDBJ whole genome shotgun (WGS) entry which is preliminary data.</text>
</comment>
<name>A0A520MFE3_9GAMM</name>
<protein>
    <submittedName>
        <fullName evidence="1">DUF2797 domain-containing protein</fullName>
    </submittedName>
</protein>
<dbReference type="InterPro" id="IPR021246">
    <property type="entry name" value="DUF2797"/>
</dbReference>
<dbReference type="AlphaFoldDB" id="A0A520MFE3"/>
<evidence type="ECO:0000313" key="2">
    <source>
        <dbReference type="Proteomes" id="UP000315889"/>
    </source>
</evidence>
<dbReference type="Proteomes" id="UP000315889">
    <property type="component" value="Unassembled WGS sequence"/>
</dbReference>
<dbReference type="EMBL" id="SHBP01000007">
    <property type="protein sequence ID" value="RZO19936.1"/>
    <property type="molecule type" value="Genomic_DNA"/>
</dbReference>
<sequence length="283" mass="32424">MEKLMGFKQSGHLRKMEANISPEGYVEYQLPLGEERVALNQFIGQSISLEHLGDIHCIHCGRRSKKSFSQGYCYPCFIKLPQCDTCIMSPEKCHFHAGTCRDSNWGEKYCFTDHYVYLSNTSGVKVGITRGDQLPTRWIDQGATQGLPIFRVTNRRHAGLIEDRLRQHVADKTQWQRMLKGNNDDLNLPSVRDDLLEKCRLDLQELSDQYGLQGIQLLDQELTTEIAFPVEQFPEKVKSFNLDKQPLMEGVLQGIKGQYLILDTGVINIRKYTAYNVEFSVEA</sequence>
<accession>A0A520MFE3</accession>
<organism evidence="1 2">
    <name type="scientific">SAR92 clade bacterium</name>
    <dbReference type="NCBI Taxonomy" id="2315479"/>
    <lineage>
        <taxon>Bacteria</taxon>
        <taxon>Pseudomonadati</taxon>
        <taxon>Pseudomonadota</taxon>
        <taxon>Gammaproteobacteria</taxon>
        <taxon>Cellvibrionales</taxon>
        <taxon>Porticoccaceae</taxon>
        <taxon>SAR92 clade</taxon>
    </lineage>
</organism>
<evidence type="ECO:0000313" key="1">
    <source>
        <dbReference type="EMBL" id="RZO19936.1"/>
    </source>
</evidence>